<name>A0A938WP68_9BACT</name>
<evidence type="ECO:0000256" key="5">
    <source>
        <dbReference type="ARBA" id="ARBA00023136"/>
    </source>
</evidence>
<keyword evidence="9" id="KW-1185">Reference proteome</keyword>
<keyword evidence="5 6" id="KW-0472">Membrane</keyword>
<protein>
    <submittedName>
        <fullName evidence="8">GtrA family protein</fullName>
    </submittedName>
</protein>
<evidence type="ECO:0000256" key="6">
    <source>
        <dbReference type="SAM" id="Phobius"/>
    </source>
</evidence>
<accession>A0A938WP68</accession>
<feature type="transmembrane region" description="Helical" evidence="6">
    <location>
        <begin position="12"/>
        <end position="35"/>
    </location>
</feature>
<comment type="subcellular location">
    <subcellularLocation>
        <location evidence="1">Membrane</location>
        <topology evidence="1">Multi-pass membrane protein</topology>
    </subcellularLocation>
</comment>
<dbReference type="InterPro" id="IPR007267">
    <property type="entry name" value="GtrA_DPMS_TM"/>
</dbReference>
<feature type="transmembrane region" description="Helical" evidence="6">
    <location>
        <begin position="77"/>
        <end position="97"/>
    </location>
</feature>
<evidence type="ECO:0000256" key="1">
    <source>
        <dbReference type="ARBA" id="ARBA00004141"/>
    </source>
</evidence>
<keyword evidence="3 6" id="KW-0812">Transmembrane</keyword>
<dbReference type="Pfam" id="PF04138">
    <property type="entry name" value="GtrA_DPMS_TM"/>
    <property type="match status" value="1"/>
</dbReference>
<keyword evidence="4 6" id="KW-1133">Transmembrane helix</keyword>
<dbReference type="PANTHER" id="PTHR38459">
    <property type="entry name" value="PROPHAGE BACTOPRENOL-LINKED GLUCOSE TRANSLOCASE HOMOLOG"/>
    <property type="match status" value="1"/>
</dbReference>
<proteinExistence type="inferred from homology"/>
<dbReference type="GO" id="GO:0005886">
    <property type="term" value="C:plasma membrane"/>
    <property type="evidence" value="ECO:0007669"/>
    <property type="project" value="TreeGrafter"/>
</dbReference>
<evidence type="ECO:0000313" key="8">
    <source>
        <dbReference type="EMBL" id="MBM6662824.1"/>
    </source>
</evidence>
<comment type="similarity">
    <text evidence="2">Belongs to the GtrA family.</text>
</comment>
<comment type="caution">
    <text evidence="8">The sequence shown here is derived from an EMBL/GenBank/DDBJ whole genome shotgun (WGS) entry which is preliminary data.</text>
</comment>
<dbReference type="GO" id="GO:0000271">
    <property type="term" value="P:polysaccharide biosynthetic process"/>
    <property type="evidence" value="ECO:0007669"/>
    <property type="project" value="InterPro"/>
</dbReference>
<evidence type="ECO:0000256" key="2">
    <source>
        <dbReference type="ARBA" id="ARBA00009399"/>
    </source>
</evidence>
<feature type="transmembrane region" description="Helical" evidence="6">
    <location>
        <begin position="103"/>
        <end position="125"/>
    </location>
</feature>
<dbReference type="PANTHER" id="PTHR38459:SF1">
    <property type="entry name" value="PROPHAGE BACTOPRENOL-LINKED GLUCOSE TRANSLOCASE HOMOLOG"/>
    <property type="match status" value="1"/>
</dbReference>
<gene>
    <name evidence="8" type="ORF">H6B30_13910</name>
</gene>
<feature type="domain" description="GtrA/DPMS transmembrane" evidence="7">
    <location>
        <begin position="12"/>
        <end position="123"/>
    </location>
</feature>
<evidence type="ECO:0000313" key="9">
    <source>
        <dbReference type="Proteomes" id="UP000764045"/>
    </source>
</evidence>
<feature type="transmembrane region" description="Helical" evidence="6">
    <location>
        <begin position="47"/>
        <end position="65"/>
    </location>
</feature>
<dbReference type="InterPro" id="IPR051401">
    <property type="entry name" value="GtrA_CellWall_Glycosyl"/>
</dbReference>
<evidence type="ECO:0000256" key="3">
    <source>
        <dbReference type="ARBA" id="ARBA00022692"/>
    </source>
</evidence>
<evidence type="ECO:0000256" key="4">
    <source>
        <dbReference type="ARBA" id="ARBA00022989"/>
    </source>
</evidence>
<dbReference type="Proteomes" id="UP000764045">
    <property type="component" value="Unassembled WGS sequence"/>
</dbReference>
<reference evidence="8 9" key="1">
    <citation type="journal article" date="2021" name="Sci. Rep.">
        <title>The distribution of antibiotic resistance genes in chicken gut microbiota commensals.</title>
        <authorList>
            <person name="Juricova H."/>
            <person name="Matiasovicova J."/>
            <person name="Kubasova T."/>
            <person name="Cejkova D."/>
            <person name="Rychlik I."/>
        </authorList>
    </citation>
    <scope>NUCLEOTIDE SEQUENCE [LARGE SCALE GENOMIC DNA]</scope>
    <source>
        <strain evidence="8 9">An819</strain>
    </source>
</reference>
<organism evidence="8 9">
    <name type="scientific">Marseilla massiliensis</name>
    <dbReference type="NCBI Taxonomy" id="1841864"/>
    <lineage>
        <taxon>Bacteria</taxon>
        <taxon>Pseudomonadati</taxon>
        <taxon>Bacteroidota</taxon>
        <taxon>Bacteroidia</taxon>
        <taxon>Bacteroidales</taxon>
        <taxon>Prevotellaceae</taxon>
        <taxon>Marseilla</taxon>
    </lineage>
</organism>
<sequence length="126" mass="14227">MPDRDKLMQFVRFCIVGTVAAAIHYGVYYLMQLFLKGGVWLSVDYTVGYVVSLVCNFFMTTHFTFRSHVSAGKAAGFGFSHLVNYSLHIVLFNIFVAVGIHRLVAPVLVLMVAVPTNFLILRMVYR</sequence>
<evidence type="ECO:0000259" key="7">
    <source>
        <dbReference type="Pfam" id="PF04138"/>
    </source>
</evidence>
<dbReference type="EMBL" id="JACJJL010000030">
    <property type="protein sequence ID" value="MBM6662824.1"/>
    <property type="molecule type" value="Genomic_DNA"/>
</dbReference>
<dbReference type="AlphaFoldDB" id="A0A938WP68"/>